<evidence type="ECO:0000259" key="12">
    <source>
        <dbReference type="PROSITE" id="PS50102"/>
    </source>
</evidence>
<feature type="compositionally biased region" description="Low complexity" evidence="9">
    <location>
        <begin position="579"/>
        <end position="595"/>
    </location>
</feature>
<dbReference type="InterPro" id="IPR002130">
    <property type="entry name" value="Cyclophilin-type_PPIase_dom"/>
</dbReference>
<dbReference type="Gene3D" id="3.30.70.330">
    <property type="match status" value="1"/>
</dbReference>
<keyword evidence="1" id="KW-0479">Metal-binding</keyword>
<dbReference type="PROSITE" id="PS50072">
    <property type="entry name" value="CSA_PPIASE_2"/>
    <property type="match status" value="1"/>
</dbReference>
<sequence length="938" mass="102341">MDKTVFSGSVRKGEMHKTFKIFCGNLAGAATKDDLYYLFSQYGPVVEAVVMVGKYYGFVHMAYEEDGWKAICELRGYFLHGKAMAVEASINAKRATPFYRHIIGKGVGTLDDFGDYNSSKAKAAEALRERRLPTDQIPSFGQQQQQQQVGESSTGVPQPSVIPVFPYPPPYPTSVAQSSPLGHTPPPPLSRASPMPDYQSLKPYDHMKGRESPVLKMSHVDANSNPVHEPIIERHENMVPSGLCSICGSMFDEWQHTPKILSCGHTFCCDCLLSLARDTEIKCPVNCPYTTALTGAGITGEVIYDSQFSSLSLTPDNFAIEGLTTNNRVPIKTYITTSIPQSLGLPSGYVLQNGAQRPNSVPPTTMVCCTCPKMTAVEYCSSQGHQLIPEGQARGILQGHLQSAQEMTLKQLRQAMTMRATMKERLERTLQSVEKFLEELRRKVEGEQLEEAVLQEHLTDLTVANEALSEGAPIAQLIESLNKVQYYSSVISLQFNQCAAITAINNATEAIVIKLKQTALESVLSSIGFRSEEAFAMSSSLEEHAMYGNNANVLLLYMLSDLLSTRMAQLTVSPMNTLSPSQQPSLSASSPMQQPQQPPPPPPPPPAHLPPAHLPPPPITPVSVAVMEDPMSRSLGLGHGKVNDMKNHDIGKLNELKNQQEMNNVNVEHILQMTEAIETGSVFGSNDGIGGASVVGSNSVSSALSLGLSNLSFLASEPSENGKDELESILDKKEPNPVSYVDAAKKPAKPTPPPPDTPTKTHMGKMISQYLRSGKFPHCWMVLSIDNIMAGRIIFELRPDKAPRMCENFIALCTGRNGYGYKGTHFFRSGEGFLAGGDVENDDGTGGYSAFDKTTFEADLCPLKDEVGMIRFKGIGTTEKGRGMIGSQFMIWCGDRDFKRFSYSLVFGKVVDGLDVAKKAAAINVNRVFVRVEECGVI</sequence>
<gene>
    <name evidence="13" type="ORF">Pmani_024327</name>
</gene>
<dbReference type="GO" id="GO:0008270">
    <property type="term" value="F:zinc ion binding"/>
    <property type="evidence" value="ECO:0007669"/>
    <property type="project" value="UniProtKB-KW"/>
</dbReference>
<dbReference type="PROSITE" id="PS50102">
    <property type="entry name" value="RRM"/>
    <property type="match status" value="1"/>
</dbReference>
<feature type="compositionally biased region" description="Pro residues" evidence="9">
    <location>
        <begin position="596"/>
        <end position="620"/>
    </location>
</feature>
<feature type="domain" description="RRM" evidence="12">
    <location>
        <begin position="19"/>
        <end position="91"/>
    </location>
</feature>
<dbReference type="PANTHER" id="PTHR11071:SF561">
    <property type="entry name" value="PEPTIDYL-PROLYL CIS-TRANS ISOMERASE D-RELATED"/>
    <property type="match status" value="1"/>
</dbReference>
<evidence type="ECO:0000259" key="10">
    <source>
        <dbReference type="PROSITE" id="PS50072"/>
    </source>
</evidence>
<dbReference type="SUPFAM" id="SSF57850">
    <property type="entry name" value="RING/U-box"/>
    <property type="match status" value="1"/>
</dbReference>
<organism evidence="13 14">
    <name type="scientific">Petrolisthes manimaculis</name>
    <dbReference type="NCBI Taxonomy" id="1843537"/>
    <lineage>
        <taxon>Eukaryota</taxon>
        <taxon>Metazoa</taxon>
        <taxon>Ecdysozoa</taxon>
        <taxon>Arthropoda</taxon>
        <taxon>Crustacea</taxon>
        <taxon>Multicrustacea</taxon>
        <taxon>Malacostraca</taxon>
        <taxon>Eumalacostraca</taxon>
        <taxon>Eucarida</taxon>
        <taxon>Decapoda</taxon>
        <taxon>Pleocyemata</taxon>
        <taxon>Anomura</taxon>
        <taxon>Galatheoidea</taxon>
        <taxon>Porcellanidae</taxon>
        <taxon>Petrolisthes</taxon>
    </lineage>
</organism>
<dbReference type="SUPFAM" id="SSF54928">
    <property type="entry name" value="RNA-binding domain, RBD"/>
    <property type="match status" value="1"/>
</dbReference>
<keyword evidence="3" id="KW-0862">Zinc</keyword>
<protein>
    <recommendedName>
        <fullName evidence="5">Cyclophilin E</fullName>
    </recommendedName>
</protein>
<evidence type="ECO:0000313" key="13">
    <source>
        <dbReference type="EMBL" id="KAK4303671.1"/>
    </source>
</evidence>
<dbReference type="SMART" id="SM00360">
    <property type="entry name" value="RRM"/>
    <property type="match status" value="1"/>
</dbReference>
<dbReference type="InterPro" id="IPR029000">
    <property type="entry name" value="Cyclophilin-like_dom_sf"/>
</dbReference>
<dbReference type="Pfam" id="PF13445">
    <property type="entry name" value="zf-RING_UBOX"/>
    <property type="match status" value="1"/>
</dbReference>
<dbReference type="InterPro" id="IPR001841">
    <property type="entry name" value="Znf_RING"/>
</dbReference>
<evidence type="ECO:0000256" key="6">
    <source>
        <dbReference type="PROSITE-ProRule" id="PRU00175"/>
    </source>
</evidence>
<dbReference type="PROSITE" id="PS50089">
    <property type="entry name" value="ZF_RING_2"/>
    <property type="match status" value="1"/>
</dbReference>
<evidence type="ECO:0000256" key="7">
    <source>
        <dbReference type="PROSITE-ProRule" id="PRU00176"/>
    </source>
</evidence>
<dbReference type="GO" id="GO:0006457">
    <property type="term" value="P:protein folding"/>
    <property type="evidence" value="ECO:0007669"/>
    <property type="project" value="TreeGrafter"/>
</dbReference>
<comment type="caution">
    <text evidence="13">The sequence shown here is derived from an EMBL/GenBank/DDBJ whole genome shotgun (WGS) entry which is preliminary data.</text>
</comment>
<dbReference type="GO" id="GO:0003723">
    <property type="term" value="F:RNA binding"/>
    <property type="evidence" value="ECO:0007669"/>
    <property type="project" value="UniProtKB-UniRule"/>
</dbReference>
<dbReference type="InterPro" id="IPR017907">
    <property type="entry name" value="Znf_RING_CS"/>
</dbReference>
<feature type="region of interest" description="Disordered" evidence="9">
    <location>
        <begin position="575"/>
        <end position="623"/>
    </location>
</feature>
<keyword evidence="14" id="KW-1185">Reference proteome</keyword>
<dbReference type="SUPFAM" id="SSF50891">
    <property type="entry name" value="Cyclophilin-like"/>
    <property type="match status" value="1"/>
</dbReference>
<dbReference type="InterPro" id="IPR027370">
    <property type="entry name" value="Znf-RING_euk"/>
</dbReference>
<evidence type="ECO:0000313" key="14">
    <source>
        <dbReference type="Proteomes" id="UP001292094"/>
    </source>
</evidence>
<proteinExistence type="predicted"/>
<dbReference type="Proteomes" id="UP001292094">
    <property type="component" value="Unassembled WGS sequence"/>
</dbReference>
<keyword evidence="4 7" id="KW-0694">RNA-binding</keyword>
<evidence type="ECO:0000256" key="1">
    <source>
        <dbReference type="ARBA" id="ARBA00022723"/>
    </source>
</evidence>
<dbReference type="Gene3D" id="2.40.100.10">
    <property type="entry name" value="Cyclophilin-like"/>
    <property type="match status" value="1"/>
</dbReference>
<evidence type="ECO:0000256" key="3">
    <source>
        <dbReference type="ARBA" id="ARBA00022833"/>
    </source>
</evidence>
<accession>A0AAE1PAB7</accession>
<dbReference type="CDD" id="cd16449">
    <property type="entry name" value="RING-HC"/>
    <property type="match status" value="1"/>
</dbReference>
<dbReference type="GO" id="GO:0016018">
    <property type="term" value="F:cyclosporin A binding"/>
    <property type="evidence" value="ECO:0007669"/>
    <property type="project" value="TreeGrafter"/>
</dbReference>
<feature type="domain" description="RING-type" evidence="11">
    <location>
        <begin position="244"/>
        <end position="285"/>
    </location>
</feature>
<reference evidence="13" key="1">
    <citation type="submission" date="2023-11" db="EMBL/GenBank/DDBJ databases">
        <title>Genome assemblies of two species of porcelain crab, Petrolisthes cinctipes and Petrolisthes manimaculis (Anomura: Porcellanidae).</title>
        <authorList>
            <person name="Angst P."/>
        </authorList>
    </citation>
    <scope>NUCLEOTIDE SEQUENCE</scope>
    <source>
        <strain evidence="13">PB745_02</strain>
        <tissue evidence="13">Gill</tissue>
    </source>
</reference>
<evidence type="ECO:0000256" key="5">
    <source>
        <dbReference type="ARBA" id="ARBA00049785"/>
    </source>
</evidence>
<feature type="region of interest" description="Disordered" evidence="9">
    <location>
        <begin position="742"/>
        <end position="762"/>
    </location>
</feature>
<dbReference type="GO" id="GO:0003755">
    <property type="term" value="F:peptidyl-prolyl cis-trans isomerase activity"/>
    <property type="evidence" value="ECO:0007669"/>
    <property type="project" value="InterPro"/>
</dbReference>
<dbReference type="InterPro" id="IPR012677">
    <property type="entry name" value="Nucleotide-bd_a/b_plait_sf"/>
</dbReference>
<feature type="coiled-coil region" evidence="8">
    <location>
        <begin position="419"/>
        <end position="457"/>
    </location>
</feature>
<evidence type="ECO:0000256" key="8">
    <source>
        <dbReference type="SAM" id="Coils"/>
    </source>
</evidence>
<dbReference type="AlphaFoldDB" id="A0AAE1PAB7"/>
<dbReference type="Pfam" id="PF00076">
    <property type="entry name" value="RRM_1"/>
    <property type="match status" value="1"/>
</dbReference>
<evidence type="ECO:0000259" key="11">
    <source>
        <dbReference type="PROSITE" id="PS50089"/>
    </source>
</evidence>
<dbReference type="SMART" id="SM00184">
    <property type="entry name" value="RING"/>
    <property type="match status" value="1"/>
</dbReference>
<dbReference type="InterPro" id="IPR035979">
    <property type="entry name" value="RBD_domain_sf"/>
</dbReference>
<dbReference type="Gene3D" id="3.30.40.10">
    <property type="entry name" value="Zinc/RING finger domain, C3HC4 (zinc finger)"/>
    <property type="match status" value="1"/>
</dbReference>
<keyword evidence="2 6" id="KW-0863">Zinc-finger</keyword>
<keyword evidence="8" id="KW-0175">Coiled coil</keyword>
<dbReference type="GO" id="GO:0005737">
    <property type="term" value="C:cytoplasm"/>
    <property type="evidence" value="ECO:0007669"/>
    <property type="project" value="TreeGrafter"/>
</dbReference>
<dbReference type="InterPro" id="IPR013083">
    <property type="entry name" value="Znf_RING/FYVE/PHD"/>
</dbReference>
<dbReference type="InterPro" id="IPR000504">
    <property type="entry name" value="RRM_dom"/>
</dbReference>
<feature type="domain" description="PPIase cyclophilin-type" evidence="10">
    <location>
        <begin position="780"/>
        <end position="938"/>
    </location>
</feature>
<name>A0AAE1PAB7_9EUCA</name>
<feature type="region of interest" description="Disordered" evidence="9">
    <location>
        <begin position="138"/>
        <end position="206"/>
    </location>
</feature>
<evidence type="ECO:0000256" key="2">
    <source>
        <dbReference type="ARBA" id="ARBA00022771"/>
    </source>
</evidence>
<dbReference type="Pfam" id="PF00160">
    <property type="entry name" value="Pro_isomerase"/>
    <property type="match status" value="1"/>
</dbReference>
<evidence type="ECO:0000256" key="9">
    <source>
        <dbReference type="SAM" id="MobiDB-lite"/>
    </source>
</evidence>
<evidence type="ECO:0000256" key="4">
    <source>
        <dbReference type="ARBA" id="ARBA00022884"/>
    </source>
</evidence>
<dbReference type="PROSITE" id="PS00518">
    <property type="entry name" value="ZF_RING_1"/>
    <property type="match status" value="1"/>
</dbReference>
<dbReference type="PANTHER" id="PTHR11071">
    <property type="entry name" value="PEPTIDYL-PROLYL CIS-TRANS ISOMERASE"/>
    <property type="match status" value="1"/>
</dbReference>
<dbReference type="EMBL" id="JAWZYT010002547">
    <property type="protein sequence ID" value="KAK4303671.1"/>
    <property type="molecule type" value="Genomic_DNA"/>
</dbReference>